<dbReference type="InterPro" id="IPR036047">
    <property type="entry name" value="F-box-like_dom_sf"/>
</dbReference>
<dbReference type="AlphaFoldDB" id="A0A5J9TMH8"/>
<accession>A0A5J9TMH8</accession>
<dbReference type="SUPFAM" id="SSF81383">
    <property type="entry name" value="F-box domain"/>
    <property type="match status" value="1"/>
</dbReference>
<dbReference type="PANTHER" id="PTHR33110">
    <property type="entry name" value="F-BOX/KELCH-REPEAT PROTEIN-RELATED"/>
    <property type="match status" value="1"/>
</dbReference>
<gene>
    <name evidence="2" type="ORF">EJB05_46260</name>
</gene>
<evidence type="ECO:0000259" key="1">
    <source>
        <dbReference type="Pfam" id="PF03478"/>
    </source>
</evidence>
<dbReference type="Pfam" id="PF03478">
    <property type="entry name" value="Beta-prop_KIB1-4"/>
    <property type="match status" value="1"/>
</dbReference>
<dbReference type="Proteomes" id="UP000324897">
    <property type="component" value="Chromosome 3"/>
</dbReference>
<comment type="caution">
    <text evidence="2">The sequence shown here is derived from an EMBL/GenBank/DDBJ whole genome shotgun (WGS) entry which is preliminary data.</text>
</comment>
<reference evidence="2 3" key="1">
    <citation type="journal article" date="2019" name="Sci. Rep.">
        <title>A high-quality genome of Eragrostis curvula grass provides insights into Poaceae evolution and supports new strategies to enhance forage quality.</title>
        <authorList>
            <person name="Carballo J."/>
            <person name="Santos B.A.C.M."/>
            <person name="Zappacosta D."/>
            <person name="Garbus I."/>
            <person name="Selva J.P."/>
            <person name="Gallo C.A."/>
            <person name="Diaz A."/>
            <person name="Albertini E."/>
            <person name="Caccamo M."/>
            <person name="Echenique V."/>
        </authorList>
    </citation>
    <scope>NUCLEOTIDE SEQUENCE [LARGE SCALE GENOMIC DNA]</scope>
    <source>
        <strain evidence="3">cv. Victoria</strain>
        <tissue evidence="2">Leaf</tissue>
    </source>
</reference>
<proteinExistence type="predicted"/>
<dbReference type="Gramene" id="TVU12609">
    <property type="protein sequence ID" value="TVU12609"/>
    <property type="gene ID" value="EJB05_46260"/>
</dbReference>
<evidence type="ECO:0000313" key="3">
    <source>
        <dbReference type="Proteomes" id="UP000324897"/>
    </source>
</evidence>
<evidence type="ECO:0000313" key="2">
    <source>
        <dbReference type="EMBL" id="TVU12609.1"/>
    </source>
</evidence>
<feature type="domain" description="KIB1-4 beta-propeller" evidence="1">
    <location>
        <begin position="291"/>
        <end position="584"/>
    </location>
</feature>
<dbReference type="EMBL" id="RWGY01000039">
    <property type="protein sequence ID" value="TVU12609.1"/>
    <property type="molecule type" value="Genomic_DNA"/>
</dbReference>
<organism evidence="2 3">
    <name type="scientific">Eragrostis curvula</name>
    <name type="common">weeping love grass</name>
    <dbReference type="NCBI Taxonomy" id="38414"/>
    <lineage>
        <taxon>Eukaryota</taxon>
        <taxon>Viridiplantae</taxon>
        <taxon>Streptophyta</taxon>
        <taxon>Embryophyta</taxon>
        <taxon>Tracheophyta</taxon>
        <taxon>Spermatophyta</taxon>
        <taxon>Magnoliopsida</taxon>
        <taxon>Liliopsida</taxon>
        <taxon>Poales</taxon>
        <taxon>Poaceae</taxon>
        <taxon>PACMAD clade</taxon>
        <taxon>Chloridoideae</taxon>
        <taxon>Eragrostideae</taxon>
        <taxon>Eragrostidinae</taxon>
        <taxon>Eragrostis</taxon>
    </lineage>
</organism>
<dbReference type="OrthoDB" id="683580at2759"/>
<name>A0A5J9TMH8_9POAL</name>
<dbReference type="InterPro" id="IPR005174">
    <property type="entry name" value="KIB1-4_b-propeller"/>
</dbReference>
<dbReference type="PANTHER" id="PTHR33110:SF138">
    <property type="entry name" value="DUF295 DOMAIN-CONTAINING PROTEIN"/>
    <property type="match status" value="1"/>
</dbReference>
<keyword evidence="3" id="KW-1185">Reference proteome</keyword>
<protein>
    <recommendedName>
        <fullName evidence="1">KIB1-4 beta-propeller domain-containing protein</fullName>
    </recommendedName>
</protein>
<sequence>MAERPRRVGAATSDAERLSRLLGEDHSGASMAVRQRARPRLYGNDASTTAQRQRVHRRAAHDGKEVWMDGDKVNWHGKVVRMPVPLQIASENFMADPIHNQILAAVIPSASSGSGQFSDLEHLFVLSLMLCTPCKGFSTDLPIFLGGSSEGWYEKVVSVLLFGLSFRIFHKIYCPKTVLALQLSGQGMIKLGDDCSVRFVIMDKPVATSNIIHNEKLLYKNRGLQSCFMKGSPSSPWPDLRPELLGLVLKWLPSLPDRIRLRAVCRPWRSNGRLQHLPPPLPWLTLLDGTFLSVPDGKIIPMPVPDNASCCGSIDSWLFLMQSDGGCSLVNPFTKAKVDLPNLALVWHRKSLNAARSEYVPRCYKLAVPSPLDSSPDSHVAALIEDSGNSSTVCICQPPIATDVYTGSAVEPPHFLYDVVFFDGKLCGTDFRNRLLIFETSYGLDGEPKFSSVECIINSGSRDKWCLPQPLRKERGHLLRKYLVECCGKLLMVARLIHSSFHVTGHDTTVAFEVFEADLSSKPGRWRCVDNLGGQALFVGKHCSKSFPAGECSGIQEDCIYFMRDYAALWDSAANPLHDSGVYNIRTGMIKPLLLETAAVPQHHGGQGASNMVFPY</sequence>